<dbReference type="PANTHER" id="PTHR33747:SF1">
    <property type="entry name" value="ADENYLATE CYCLASE-ASSOCIATED CAP C-TERMINAL DOMAIN-CONTAINING PROTEIN"/>
    <property type="match status" value="1"/>
</dbReference>
<dbReference type="Pfam" id="PF02810">
    <property type="entry name" value="SEC-C"/>
    <property type="match status" value="1"/>
</dbReference>
<dbReference type="EMBL" id="QDDL01000005">
    <property type="protein sequence ID" value="PVZ68305.1"/>
    <property type="molecule type" value="Genomic_DNA"/>
</dbReference>
<organism evidence="1 2">
    <name type="scientific">Pelagibaculum spongiae</name>
    <dbReference type="NCBI Taxonomy" id="2080658"/>
    <lineage>
        <taxon>Bacteria</taxon>
        <taxon>Pseudomonadati</taxon>
        <taxon>Pseudomonadota</taxon>
        <taxon>Gammaproteobacteria</taxon>
        <taxon>Oceanospirillales</taxon>
        <taxon>Pelagibaculum</taxon>
    </lineage>
</organism>
<evidence type="ECO:0008006" key="3">
    <source>
        <dbReference type="Google" id="ProtNLM"/>
    </source>
</evidence>
<name>A0A2V1GZ84_9GAMM</name>
<proteinExistence type="predicted"/>
<dbReference type="OrthoDB" id="1551443at2"/>
<dbReference type="Pfam" id="PF06685">
    <property type="entry name" value="DUF1186"/>
    <property type="match status" value="1"/>
</dbReference>
<evidence type="ECO:0000313" key="1">
    <source>
        <dbReference type="EMBL" id="PVZ68305.1"/>
    </source>
</evidence>
<protein>
    <recommendedName>
        <fullName evidence="3">DUF1186 domain-containing protein</fullName>
    </recommendedName>
</protein>
<gene>
    <name evidence="1" type="ORF">DC094_13540</name>
</gene>
<dbReference type="InterPro" id="IPR010602">
    <property type="entry name" value="DUF1186"/>
</dbReference>
<keyword evidence="2" id="KW-1185">Reference proteome</keyword>
<dbReference type="SUPFAM" id="SSF103642">
    <property type="entry name" value="Sec-C motif"/>
    <property type="match status" value="1"/>
</dbReference>
<dbReference type="InterPro" id="IPR004027">
    <property type="entry name" value="SEC_C_motif"/>
</dbReference>
<dbReference type="RefSeq" id="WP_116687634.1">
    <property type="nucleotide sequence ID" value="NZ_CAWNYD010000005.1"/>
</dbReference>
<reference evidence="1 2" key="1">
    <citation type="submission" date="2018-04" db="EMBL/GenBank/DDBJ databases">
        <title>Thalassorhabdus spongiae gen. nov., sp. nov., isolated from a marine sponge in South-West Iceland.</title>
        <authorList>
            <person name="Knobloch S."/>
            <person name="Daussin A."/>
            <person name="Johannsson R."/>
            <person name="Marteinsson V.T."/>
        </authorList>
    </citation>
    <scope>NUCLEOTIDE SEQUENCE [LARGE SCALE GENOMIC DNA]</scope>
    <source>
        <strain evidence="1 2">Hp12</strain>
    </source>
</reference>
<sequence>MTVELPVEAPFEASSARQQPTLPLSLDDLIKELSEFHQSYYPKVALQQAIDRRDEVTPRLLDGLQQALTLPQKVIDEDGTFLLFSSYLLAQFAEKKAFPLLLQLGHLPLGLAADLLGDIVPDAYPRMLASTYNGDLHLIKQLIEDTEANPYIRACALNSLVTLNYQQQLTADQLKEYLIHLLQGGLEGKKSVVWGELIRCCVLLNMQSQLPDIHNAFEQQLVDEDFYKLDDVEKALQHGAGDHWINPDEQYLINNVFAETESWACFQPEPLKAFANIPGQKDAFKQAFPELGDDFEVMDKLAAAAPEAAWASAPKQVRTEGQKIGRNDACPCGSGKKYKKCCMN</sequence>
<dbReference type="Gene3D" id="3.10.450.50">
    <property type="match status" value="1"/>
</dbReference>
<evidence type="ECO:0000313" key="2">
    <source>
        <dbReference type="Proteomes" id="UP000244906"/>
    </source>
</evidence>
<accession>A0A2V1GZ84</accession>
<dbReference type="Proteomes" id="UP000244906">
    <property type="component" value="Unassembled WGS sequence"/>
</dbReference>
<dbReference type="PANTHER" id="PTHR33747">
    <property type="entry name" value="UPF0225 PROTEIN SCO1677"/>
    <property type="match status" value="1"/>
</dbReference>
<comment type="caution">
    <text evidence="1">The sequence shown here is derived from an EMBL/GenBank/DDBJ whole genome shotgun (WGS) entry which is preliminary data.</text>
</comment>
<dbReference type="AlphaFoldDB" id="A0A2V1GZ84"/>